<keyword evidence="6" id="KW-1185">Reference proteome</keyword>
<comment type="similarity">
    <text evidence="1">Belongs to the peptidase S33 family.</text>
</comment>
<dbReference type="GO" id="GO:0097176">
    <property type="term" value="P:epoxide metabolic process"/>
    <property type="evidence" value="ECO:0007669"/>
    <property type="project" value="TreeGrafter"/>
</dbReference>
<feature type="compositionally biased region" description="Basic and acidic residues" evidence="3">
    <location>
        <begin position="488"/>
        <end position="502"/>
    </location>
</feature>
<dbReference type="SUPFAM" id="SSF53474">
    <property type="entry name" value="alpha/beta-Hydrolases"/>
    <property type="match status" value="1"/>
</dbReference>
<feature type="region of interest" description="Disordered" evidence="3">
    <location>
        <begin position="463"/>
        <end position="569"/>
    </location>
</feature>
<organism evidence="5 6">
    <name type="scientific">Cytospora mali</name>
    <name type="common">Apple Valsa canker fungus</name>
    <name type="synonym">Valsa mali</name>
    <dbReference type="NCBI Taxonomy" id="578113"/>
    <lineage>
        <taxon>Eukaryota</taxon>
        <taxon>Fungi</taxon>
        <taxon>Dikarya</taxon>
        <taxon>Ascomycota</taxon>
        <taxon>Pezizomycotina</taxon>
        <taxon>Sordariomycetes</taxon>
        <taxon>Sordariomycetidae</taxon>
        <taxon>Diaporthales</taxon>
        <taxon>Cytosporaceae</taxon>
        <taxon>Cytospora</taxon>
    </lineage>
</organism>
<dbReference type="Proteomes" id="UP000078576">
    <property type="component" value="Unassembled WGS sequence"/>
</dbReference>
<dbReference type="Pfam" id="PF06441">
    <property type="entry name" value="EHN"/>
    <property type="match status" value="1"/>
</dbReference>
<evidence type="ECO:0000313" key="6">
    <source>
        <dbReference type="Proteomes" id="UP000078576"/>
    </source>
</evidence>
<dbReference type="AlphaFoldDB" id="A0A194UYM0"/>
<evidence type="ECO:0000313" key="5">
    <source>
        <dbReference type="EMBL" id="KUI56724.1"/>
    </source>
</evidence>
<dbReference type="Gene3D" id="3.40.50.1820">
    <property type="entry name" value="alpha/beta hydrolase"/>
    <property type="match status" value="1"/>
</dbReference>
<evidence type="ECO:0000256" key="1">
    <source>
        <dbReference type="ARBA" id="ARBA00010088"/>
    </source>
</evidence>
<sequence length="569" mass="62197">MAEIESPGAGLAAGDEVKPYKVHVSSRYLDLTRQKLELTRLPHEGAKPPSEEWWEPKPQVEPLIDFWLEKYSWRTQEEALNKTPQFRTAISVSASETPLRIHFIHVASPHSHALPLLLIPPFPFSNLALTHLVKPFTDPEDASSNQPFHLVIPALPGLGFSDAFPNNTPVISTTADMLNTLMSRLGYQHYLVTNSGAAQSSPAEIDWKLLECLSNSYPNSCVGAHFVSPPLASPRLSEAPLEWAKWTIANVFNAPILGYKEEDFSALKHAGAFIKPRSSKKTLNPAKLGLNNVGLREPNTLAYAMCDSPTGILVFVMKGLRLLAPRMKPTPEQVITITNLAWLPGPEYAMRFWAHCAQHDETKGKSSKKKAATRPRVGITVFLGDKEEEGSDSVAREAGEDAIQLEGPTNLENGTRYACPGWAKARYSVLSSQRVSGEAGLLAWERPDVILTGIRGLAKEVTKVDRRLKPSSEPTTSPLEAVVTPKETTSKDGGLKPPERPALEQGDSSRTQVGSQPPSSPKRKESEPVSAKPAVSPLSKDDNDDRKYGEGKTSDTVVLVTPPKDNAAK</sequence>
<evidence type="ECO:0000256" key="3">
    <source>
        <dbReference type="SAM" id="MobiDB-lite"/>
    </source>
</evidence>
<evidence type="ECO:0000256" key="2">
    <source>
        <dbReference type="ARBA" id="ARBA00022801"/>
    </source>
</evidence>
<gene>
    <name evidence="5" type="ORF">VP1G_04100</name>
</gene>
<proteinExistence type="inferred from homology"/>
<name>A0A194UYM0_CYTMA</name>
<evidence type="ECO:0000259" key="4">
    <source>
        <dbReference type="Pfam" id="PF06441"/>
    </source>
</evidence>
<feature type="compositionally biased region" description="Basic and acidic residues" evidence="3">
    <location>
        <begin position="539"/>
        <end position="553"/>
    </location>
</feature>
<dbReference type="PANTHER" id="PTHR21661">
    <property type="entry name" value="EPOXIDE HYDROLASE 1-RELATED"/>
    <property type="match status" value="1"/>
</dbReference>
<dbReference type="STRING" id="694573.A0A194UYM0"/>
<dbReference type="EMBL" id="KN714692">
    <property type="protein sequence ID" value="KUI56724.1"/>
    <property type="molecule type" value="Genomic_DNA"/>
</dbReference>
<feature type="domain" description="Epoxide hydrolase N-terminal" evidence="4">
    <location>
        <begin position="17"/>
        <end position="127"/>
    </location>
</feature>
<dbReference type="InterPro" id="IPR010497">
    <property type="entry name" value="Epoxide_hydro_N"/>
</dbReference>
<keyword evidence="2 5" id="KW-0378">Hydrolase</keyword>
<dbReference type="GO" id="GO:0004301">
    <property type="term" value="F:epoxide hydrolase activity"/>
    <property type="evidence" value="ECO:0007669"/>
    <property type="project" value="TreeGrafter"/>
</dbReference>
<reference evidence="6" key="1">
    <citation type="submission" date="2014-12" db="EMBL/GenBank/DDBJ databases">
        <title>Genome Sequence of Valsa Canker Pathogens Uncovers a Specific Adaption of Colonization on Woody Bark.</title>
        <authorList>
            <person name="Yin Z."/>
            <person name="Liu H."/>
            <person name="Gao X."/>
            <person name="Li Z."/>
            <person name="Song N."/>
            <person name="Ke X."/>
            <person name="Dai Q."/>
            <person name="Wu Y."/>
            <person name="Sun Y."/>
            <person name="Xu J.-R."/>
            <person name="Kang Z.K."/>
            <person name="Wang L."/>
            <person name="Huang L."/>
        </authorList>
    </citation>
    <scope>NUCLEOTIDE SEQUENCE [LARGE SCALE GENOMIC DNA]</scope>
    <source>
        <strain evidence="6">SXYL134</strain>
    </source>
</reference>
<dbReference type="InterPro" id="IPR029058">
    <property type="entry name" value="AB_hydrolase_fold"/>
</dbReference>
<dbReference type="PANTHER" id="PTHR21661:SF71">
    <property type="entry name" value="EPOXIDE HYDROLASE N-TERMINAL DOMAIN-CONTAINING PROTEIN"/>
    <property type="match status" value="1"/>
</dbReference>
<dbReference type="OrthoDB" id="7130006at2759"/>
<accession>A0A194UYM0</accession>
<protein>
    <submittedName>
        <fullName evidence="5">Epoxide hydrolase</fullName>
    </submittedName>
</protein>